<dbReference type="AlphaFoldDB" id="A0A1H9YY97"/>
<feature type="transmembrane region" description="Helical" evidence="1">
    <location>
        <begin position="92"/>
        <end position="116"/>
    </location>
</feature>
<dbReference type="InterPro" id="IPR042150">
    <property type="entry name" value="MmRce1-like"/>
</dbReference>
<evidence type="ECO:0000313" key="4">
    <source>
        <dbReference type="Proteomes" id="UP000198507"/>
    </source>
</evidence>
<sequence>MTGTRTPVARSARERAALTGFLLLAFAITWAVWVPRALESTGVLDTRWASGLGAGWTYGPAIAAVLTAAWTGRPALLELGARLTRWRVGVRWWAVVLAGPAVLWAATAWLHVLLGGDAAAVRPQAVEAGPAGLVLLFLGLALTDGLGEELGWRGFALPRLLRRRGPVVASLLLGVVWAVWHAPLYWTSGAVLQGTPVWLLLVQLPACAVSYTWVFLHTGGSVLPAVALHSALGLFGISLPQTDGDWRPYLLFVGLQVAVAAGLVVTGGLRLPPSDGGTGSPPD</sequence>
<evidence type="ECO:0000313" key="3">
    <source>
        <dbReference type="EMBL" id="SES74191.1"/>
    </source>
</evidence>
<feature type="transmembrane region" description="Helical" evidence="1">
    <location>
        <begin position="128"/>
        <end position="146"/>
    </location>
</feature>
<dbReference type="PANTHER" id="PTHR35797:SF1">
    <property type="entry name" value="PROTEASE"/>
    <property type="match status" value="1"/>
</dbReference>
<keyword evidence="1" id="KW-0472">Membrane</keyword>
<feature type="domain" description="CAAX prenyl protease 2/Lysostaphin resistance protein A-like" evidence="2">
    <location>
        <begin position="132"/>
        <end position="232"/>
    </location>
</feature>
<evidence type="ECO:0000259" key="2">
    <source>
        <dbReference type="Pfam" id="PF02517"/>
    </source>
</evidence>
<dbReference type="InterPro" id="IPR003675">
    <property type="entry name" value="Rce1/LyrA-like_dom"/>
</dbReference>
<feature type="transmembrane region" description="Helical" evidence="1">
    <location>
        <begin position="223"/>
        <end position="240"/>
    </location>
</feature>
<proteinExistence type="predicted"/>
<reference evidence="4" key="1">
    <citation type="submission" date="2016-10" db="EMBL/GenBank/DDBJ databases">
        <authorList>
            <person name="Varghese N."/>
            <person name="Submissions S."/>
        </authorList>
    </citation>
    <scope>NUCLEOTIDE SEQUENCE [LARGE SCALE GENOMIC DNA]</scope>
    <source>
        <strain evidence="4">DSM 44209</strain>
    </source>
</reference>
<accession>A0A1H9YY97</accession>
<feature type="transmembrane region" description="Helical" evidence="1">
    <location>
        <begin position="55"/>
        <end position="72"/>
    </location>
</feature>
<keyword evidence="1" id="KW-1133">Transmembrane helix</keyword>
<dbReference type="GO" id="GO:0080120">
    <property type="term" value="P:CAAX-box protein maturation"/>
    <property type="evidence" value="ECO:0007669"/>
    <property type="project" value="UniProtKB-ARBA"/>
</dbReference>
<name>A0A1H9YY97_9ACTN</name>
<dbReference type="Proteomes" id="UP000198507">
    <property type="component" value="Unassembled WGS sequence"/>
</dbReference>
<gene>
    <name evidence="3" type="ORF">SAMN04488546_0337</name>
</gene>
<dbReference type="RefSeq" id="WP_175486279.1">
    <property type="nucleotide sequence ID" value="NZ_FOIE01000001.1"/>
</dbReference>
<feature type="transmembrane region" description="Helical" evidence="1">
    <location>
        <begin position="246"/>
        <end position="265"/>
    </location>
</feature>
<dbReference type="EMBL" id="FOIE01000001">
    <property type="protein sequence ID" value="SES74191.1"/>
    <property type="molecule type" value="Genomic_DNA"/>
</dbReference>
<evidence type="ECO:0000256" key="1">
    <source>
        <dbReference type="SAM" id="Phobius"/>
    </source>
</evidence>
<dbReference type="PANTHER" id="PTHR35797">
    <property type="entry name" value="PROTEASE-RELATED"/>
    <property type="match status" value="1"/>
</dbReference>
<protein>
    <recommendedName>
        <fullName evidence="2">CAAX prenyl protease 2/Lysostaphin resistance protein A-like domain-containing protein</fullName>
    </recommendedName>
</protein>
<organism evidence="3 4">
    <name type="scientific">Geodermatophilus poikilotrophus</name>
    <dbReference type="NCBI Taxonomy" id="1333667"/>
    <lineage>
        <taxon>Bacteria</taxon>
        <taxon>Bacillati</taxon>
        <taxon>Actinomycetota</taxon>
        <taxon>Actinomycetes</taxon>
        <taxon>Geodermatophilales</taxon>
        <taxon>Geodermatophilaceae</taxon>
        <taxon>Geodermatophilus</taxon>
    </lineage>
</organism>
<keyword evidence="4" id="KW-1185">Reference proteome</keyword>
<dbReference type="Pfam" id="PF02517">
    <property type="entry name" value="Rce1-like"/>
    <property type="match status" value="1"/>
</dbReference>
<feature type="transmembrane region" description="Helical" evidence="1">
    <location>
        <begin position="167"/>
        <end position="186"/>
    </location>
</feature>
<keyword evidence="1" id="KW-0812">Transmembrane</keyword>
<dbReference type="GO" id="GO:0004175">
    <property type="term" value="F:endopeptidase activity"/>
    <property type="evidence" value="ECO:0007669"/>
    <property type="project" value="UniProtKB-ARBA"/>
</dbReference>